<dbReference type="AlphaFoldDB" id="A0A8T0SRI5"/>
<dbReference type="EMBL" id="CM029045">
    <property type="protein sequence ID" value="KAG2598896.1"/>
    <property type="molecule type" value="Genomic_DNA"/>
</dbReference>
<sequence length="166" mass="17909">MCIVKETDLLSELFDSGLDITEMVTLSKRIRKSAYNLTLYEGLESAAAAGALVGLAKEAKFLCYVLSREDRCWHRDYSSCHAIRRETATALDMLLQESSSETSYDGSTSWALAVVKSERPQGTVGDLYYASDDADVNAASAGAKSEKPQLGVSTAGACTALLMMVM</sequence>
<reference evidence="1" key="1">
    <citation type="submission" date="2020-05" db="EMBL/GenBank/DDBJ databases">
        <title>WGS assembly of Panicum virgatum.</title>
        <authorList>
            <person name="Lovell J.T."/>
            <person name="Jenkins J."/>
            <person name="Shu S."/>
            <person name="Juenger T.E."/>
            <person name="Schmutz J."/>
        </authorList>
    </citation>
    <scope>NUCLEOTIDE SEQUENCE</scope>
    <source>
        <strain evidence="1">AP13</strain>
    </source>
</reference>
<protein>
    <submittedName>
        <fullName evidence="1">Uncharacterized protein</fullName>
    </submittedName>
</protein>
<keyword evidence="2" id="KW-1185">Reference proteome</keyword>
<proteinExistence type="predicted"/>
<gene>
    <name evidence="1" type="ORF">PVAP13_5KG386114</name>
</gene>
<dbReference type="Proteomes" id="UP000823388">
    <property type="component" value="Chromosome 5K"/>
</dbReference>
<comment type="caution">
    <text evidence="1">The sequence shown here is derived from an EMBL/GenBank/DDBJ whole genome shotgun (WGS) entry which is preliminary data.</text>
</comment>
<accession>A0A8T0SRI5</accession>
<name>A0A8T0SRI5_PANVG</name>
<evidence type="ECO:0000313" key="1">
    <source>
        <dbReference type="EMBL" id="KAG2598896.1"/>
    </source>
</evidence>
<evidence type="ECO:0000313" key="2">
    <source>
        <dbReference type="Proteomes" id="UP000823388"/>
    </source>
</evidence>
<organism evidence="1 2">
    <name type="scientific">Panicum virgatum</name>
    <name type="common">Blackwell switchgrass</name>
    <dbReference type="NCBI Taxonomy" id="38727"/>
    <lineage>
        <taxon>Eukaryota</taxon>
        <taxon>Viridiplantae</taxon>
        <taxon>Streptophyta</taxon>
        <taxon>Embryophyta</taxon>
        <taxon>Tracheophyta</taxon>
        <taxon>Spermatophyta</taxon>
        <taxon>Magnoliopsida</taxon>
        <taxon>Liliopsida</taxon>
        <taxon>Poales</taxon>
        <taxon>Poaceae</taxon>
        <taxon>PACMAD clade</taxon>
        <taxon>Panicoideae</taxon>
        <taxon>Panicodae</taxon>
        <taxon>Paniceae</taxon>
        <taxon>Panicinae</taxon>
        <taxon>Panicum</taxon>
        <taxon>Panicum sect. Hiantes</taxon>
    </lineage>
</organism>